<dbReference type="EMBL" id="HBFR01020509">
    <property type="protein sequence ID" value="CAD8887567.1"/>
    <property type="molecule type" value="Transcribed_RNA"/>
</dbReference>
<protein>
    <submittedName>
        <fullName evidence="1">Uncharacterized protein</fullName>
    </submittedName>
</protein>
<gene>
    <name evidence="1" type="ORF">CHYS00102_LOCUS14765</name>
</gene>
<sequence>MPNDRSNLSTRMTLFVSWFVLFTTTVKSTALCFQPLSIRRSHPSLFQPSWQPPRRHRCCLFAKRDKRLVNELKQHLESDQTQTNPQNSLQVETQQTEFSRFIRIDSVLSGTRTEYSTSVEARSEEREALATRFKYIGIPRLKADITLAKDAKMGSGRASGSEVVRVDGEVDCTLTRTCVRTLENFDENLQFSFIAAVRTVGYRDDAGRMNVSEPSKQRRQKKQIDLSSLDSEGLQGIIDEVQEEREDVIEDPEIYGEDGQLDVGELVAQYISLKADPNPKKPGTELIVQTWTF</sequence>
<dbReference type="AlphaFoldDB" id="A0A7S1FTY7"/>
<accession>A0A7S1FTY7</accession>
<proteinExistence type="predicted"/>
<reference evidence="1" key="1">
    <citation type="submission" date="2021-01" db="EMBL/GenBank/DDBJ databases">
        <authorList>
            <person name="Corre E."/>
            <person name="Pelletier E."/>
            <person name="Niang G."/>
            <person name="Scheremetjew M."/>
            <person name="Finn R."/>
            <person name="Kale V."/>
            <person name="Holt S."/>
            <person name="Cochrane G."/>
            <person name="Meng A."/>
            <person name="Brown T."/>
            <person name="Cohen L."/>
        </authorList>
    </citation>
    <scope>NUCLEOTIDE SEQUENCE</scope>
    <source>
        <strain evidence="1">308</strain>
    </source>
</reference>
<name>A0A7S1FTY7_9STRA</name>
<evidence type="ECO:0000313" key="1">
    <source>
        <dbReference type="EMBL" id="CAD8887567.1"/>
    </source>
</evidence>
<organism evidence="1">
    <name type="scientific">Corethron hystrix</name>
    <dbReference type="NCBI Taxonomy" id="216773"/>
    <lineage>
        <taxon>Eukaryota</taxon>
        <taxon>Sar</taxon>
        <taxon>Stramenopiles</taxon>
        <taxon>Ochrophyta</taxon>
        <taxon>Bacillariophyta</taxon>
        <taxon>Coscinodiscophyceae</taxon>
        <taxon>Corethrophycidae</taxon>
        <taxon>Corethrales</taxon>
        <taxon>Corethraceae</taxon>
        <taxon>Corethron</taxon>
    </lineage>
</organism>